<dbReference type="PROSITE" id="PS50006">
    <property type="entry name" value="FHA_DOMAIN"/>
    <property type="match status" value="1"/>
</dbReference>
<evidence type="ECO:0000313" key="3">
    <source>
        <dbReference type="EMBL" id="KAK5774164.1"/>
    </source>
</evidence>
<dbReference type="Gene3D" id="2.60.200.20">
    <property type="match status" value="1"/>
</dbReference>
<gene>
    <name evidence="3" type="ORF">RI543_004451</name>
</gene>
<comment type="caution">
    <text evidence="3">The sequence shown here is derived from an EMBL/GenBank/DDBJ whole genome shotgun (WGS) entry which is preliminary data.</text>
</comment>
<accession>A0AAN7ZRJ4</accession>
<evidence type="ECO:0000313" key="4">
    <source>
        <dbReference type="Proteomes" id="UP001306508"/>
    </source>
</evidence>
<reference evidence="4" key="1">
    <citation type="submission" date="2023-07" db="EMBL/GenBank/DDBJ databases">
        <title>A draft genome of Kazachstania heterogenica Y-27499.</title>
        <authorList>
            <person name="Donic C."/>
            <person name="Kralova J.S."/>
            <person name="Fidel L."/>
            <person name="Ben-Dor S."/>
            <person name="Jung S."/>
        </authorList>
    </citation>
    <scope>NUCLEOTIDE SEQUENCE [LARGE SCALE GENOMIC DNA]</scope>
    <source>
        <strain evidence="4">Y27499</strain>
    </source>
</reference>
<evidence type="ECO:0000256" key="1">
    <source>
        <dbReference type="SAM" id="MobiDB-lite"/>
    </source>
</evidence>
<dbReference type="AlphaFoldDB" id="A0AAN7ZRJ4"/>
<feature type="region of interest" description="Disordered" evidence="1">
    <location>
        <begin position="1"/>
        <end position="23"/>
    </location>
</feature>
<dbReference type="SUPFAM" id="SSF49879">
    <property type="entry name" value="SMAD/FHA domain"/>
    <property type="match status" value="1"/>
</dbReference>
<organism evidence="3 4">
    <name type="scientific">Arxiozyma heterogenica</name>
    <dbReference type="NCBI Taxonomy" id="278026"/>
    <lineage>
        <taxon>Eukaryota</taxon>
        <taxon>Fungi</taxon>
        <taxon>Dikarya</taxon>
        <taxon>Ascomycota</taxon>
        <taxon>Saccharomycotina</taxon>
        <taxon>Saccharomycetes</taxon>
        <taxon>Saccharomycetales</taxon>
        <taxon>Saccharomycetaceae</taxon>
        <taxon>Arxiozyma</taxon>
    </lineage>
</organism>
<dbReference type="Pfam" id="PF00498">
    <property type="entry name" value="FHA"/>
    <property type="match status" value="1"/>
</dbReference>
<proteinExistence type="predicted"/>
<sequence length="699" mass="80170">MSNNFPPSSPVKWYQSDHISSKNNKISEDKSNLLSDDHKQIITNDHRTHSDRYPTPNPSSSIGIFIPSSPVSSSFVTKDINTNKNNTTTTNKHYTRQLLSDFSPTEHFNIKTHPNTINSINTTTCDTIPIFLSPNTSQHYILGRKSSICDIKLPHHKNISRQHAIVSYNDKNKILNINCLGHNSMIISFQSRTDYSLESVEPKDNKLNEKSIGKMYKIASHIQNNNKISNRLLKRHNNLISFSLLKNEIVQLPLIDNIILDFRKCKCVIKLCQDDCHDTDTEDEFALFPTKSDDFVCTPTKHLVPIYPNLDNSPTTEKSSHINEKGSPSMLLKTPSPKQPPSSRQQHLPYNDTLNQQLPQTPIKKKYKFDTDVYNNIRRLNNVESPIKKFSKTIDDNISLSSILKSETLAETTAEKKSFKLENHTIPKPIESVNITSNIDKGYEFKVELPKSFHNNINNISVENETYPFEQDSTNKHKPSSNKGISVFEWSPNIEKNDNTKYSVTEDLIQHGSKNMDKLTREPHLDQYERNNKISERYHLSSLVSEKSHLEVKDESTSKKRKLNTQLNIHKNTGITQTLNKKDINLQDVSRIIVNQIAFSNLKQTPLSHIMNINGTTRSLTKDKIKSLLRDIPCIGEIKRYGKDAAGNLLEADYYYDLENDDDKERRSVLISLKGGKNLGLRSCRKTHKQYYWKKPSKR</sequence>
<name>A0AAN7ZRJ4_9SACH</name>
<dbReference type="InterPro" id="IPR008984">
    <property type="entry name" value="SMAD_FHA_dom_sf"/>
</dbReference>
<protein>
    <recommendedName>
        <fullName evidence="2">FHA domain-containing protein</fullName>
    </recommendedName>
</protein>
<dbReference type="InterPro" id="IPR000253">
    <property type="entry name" value="FHA_dom"/>
</dbReference>
<feature type="domain" description="FHA" evidence="2">
    <location>
        <begin position="140"/>
        <end position="192"/>
    </location>
</feature>
<dbReference type="Proteomes" id="UP001306508">
    <property type="component" value="Unassembled WGS sequence"/>
</dbReference>
<feature type="region of interest" description="Disordered" evidence="1">
    <location>
        <begin position="308"/>
        <end position="362"/>
    </location>
</feature>
<keyword evidence="4" id="KW-1185">Reference proteome</keyword>
<dbReference type="EMBL" id="JAWIZZ010000055">
    <property type="protein sequence ID" value="KAK5774164.1"/>
    <property type="molecule type" value="Genomic_DNA"/>
</dbReference>
<evidence type="ECO:0000259" key="2">
    <source>
        <dbReference type="PROSITE" id="PS50006"/>
    </source>
</evidence>